<accession>A0A3M2RPB0</accession>
<dbReference type="InterPro" id="IPR029058">
    <property type="entry name" value="AB_hydrolase_fold"/>
</dbReference>
<keyword evidence="3" id="KW-1185">Reference proteome</keyword>
<gene>
    <name evidence="2" type="ORF">CDV36_013250</name>
</gene>
<dbReference type="SUPFAM" id="SSF53474">
    <property type="entry name" value="alpha/beta-Hydrolases"/>
    <property type="match status" value="1"/>
</dbReference>
<feature type="domain" description="Serine aminopeptidase S33" evidence="1">
    <location>
        <begin position="27"/>
        <end position="270"/>
    </location>
</feature>
<dbReference type="EMBL" id="NKUJ01000361">
    <property type="protein sequence ID" value="RMJ07146.1"/>
    <property type="molecule type" value="Genomic_DNA"/>
</dbReference>
<evidence type="ECO:0000313" key="3">
    <source>
        <dbReference type="Proteomes" id="UP000277212"/>
    </source>
</evidence>
<dbReference type="STRING" id="2010991.A0A3M2RPB0"/>
<evidence type="ECO:0000259" key="1">
    <source>
        <dbReference type="Pfam" id="PF12146"/>
    </source>
</evidence>
<evidence type="ECO:0000313" key="2">
    <source>
        <dbReference type="EMBL" id="RMJ07146.1"/>
    </source>
</evidence>
<dbReference type="Proteomes" id="UP000277212">
    <property type="component" value="Unassembled WGS sequence"/>
</dbReference>
<proteinExistence type="predicted"/>
<dbReference type="OrthoDB" id="10249433at2759"/>
<dbReference type="Gene3D" id="3.40.50.1820">
    <property type="entry name" value="alpha/beta hydrolase"/>
    <property type="match status" value="1"/>
</dbReference>
<organism evidence="2 3">
    <name type="scientific">Fusarium kuroshium</name>
    <dbReference type="NCBI Taxonomy" id="2010991"/>
    <lineage>
        <taxon>Eukaryota</taxon>
        <taxon>Fungi</taxon>
        <taxon>Dikarya</taxon>
        <taxon>Ascomycota</taxon>
        <taxon>Pezizomycotina</taxon>
        <taxon>Sordariomycetes</taxon>
        <taxon>Hypocreomycetidae</taxon>
        <taxon>Hypocreales</taxon>
        <taxon>Nectriaceae</taxon>
        <taxon>Fusarium</taxon>
        <taxon>Fusarium solani species complex</taxon>
    </lineage>
</organism>
<sequence>MSTETEGTFEVGGASLYTKTWTPEGTIRAKVVLLHGFSDHIGWYNDVCRVLASNGIQVFGFDQRGWGRSVRKPSDKGNTGPTSQVSADIAAFLQSKLPSEVPVFVLGHSMGGGEAITLAADPQYAELVSQVRGWVLESPFIGFAPEEVPSSIKIAAGRLMGRLLPHFQLKHVVTPENLTRRPEIGKGFRDDPLCHDTGTLECLAALLDRTAALQSGSGKLGSEVKALWLGHGDVDMACSYDAAIKYVENQDIADKVIKTYEGGYHALHLDLCQDEFAKDVVNWILERSPDNGKIEAKL</sequence>
<dbReference type="InterPro" id="IPR051044">
    <property type="entry name" value="MAG_DAG_Lipase"/>
</dbReference>
<dbReference type="AlphaFoldDB" id="A0A3M2RPB0"/>
<dbReference type="PANTHER" id="PTHR11614">
    <property type="entry name" value="PHOSPHOLIPASE-RELATED"/>
    <property type="match status" value="1"/>
</dbReference>
<protein>
    <recommendedName>
        <fullName evidence="1">Serine aminopeptidase S33 domain-containing protein</fullName>
    </recommendedName>
</protein>
<dbReference type="InterPro" id="IPR022742">
    <property type="entry name" value="Hydrolase_4"/>
</dbReference>
<dbReference type="Pfam" id="PF12146">
    <property type="entry name" value="Hydrolase_4"/>
    <property type="match status" value="1"/>
</dbReference>
<name>A0A3M2RPB0_9HYPO</name>
<reference evidence="2 3" key="1">
    <citation type="submission" date="2017-06" db="EMBL/GenBank/DDBJ databases">
        <title>Comparative genomic analysis of Ambrosia Fusariam Clade fungi.</title>
        <authorList>
            <person name="Stajich J.E."/>
            <person name="Carrillo J."/>
            <person name="Kijimoto T."/>
            <person name="Eskalen A."/>
            <person name="O'Donnell K."/>
            <person name="Kasson M."/>
        </authorList>
    </citation>
    <scope>NUCLEOTIDE SEQUENCE [LARGE SCALE GENOMIC DNA]</scope>
    <source>
        <strain evidence="2">UCR3666</strain>
    </source>
</reference>
<comment type="caution">
    <text evidence="2">The sequence shown here is derived from an EMBL/GenBank/DDBJ whole genome shotgun (WGS) entry which is preliminary data.</text>
</comment>